<keyword evidence="3" id="KW-1185">Reference proteome</keyword>
<feature type="transmembrane region" description="Helical" evidence="1">
    <location>
        <begin position="96"/>
        <end position="118"/>
    </location>
</feature>
<keyword evidence="1" id="KW-0472">Membrane</keyword>
<dbReference type="Proteomes" id="UP000316238">
    <property type="component" value="Unassembled WGS sequence"/>
</dbReference>
<comment type="caution">
    <text evidence="2">The sequence shown here is derived from an EMBL/GenBank/DDBJ whole genome shotgun (WGS) entry which is preliminary data.</text>
</comment>
<dbReference type="EMBL" id="NQJD01000021">
    <property type="protein sequence ID" value="TAA74619.1"/>
    <property type="molecule type" value="Genomic_DNA"/>
</dbReference>
<gene>
    <name evidence="2" type="ORF">CDV28_12112</name>
</gene>
<organism evidence="2 3">
    <name type="scientific">Candidatus Electronema aureum</name>
    <dbReference type="NCBI Taxonomy" id="2005002"/>
    <lineage>
        <taxon>Bacteria</taxon>
        <taxon>Pseudomonadati</taxon>
        <taxon>Thermodesulfobacteriota</taxon>
        <taxon>Desulfobulbia</taxon>
        <taxon>Desulfobulbales</taxon>
        <taxon>Desulfobulbaceae</taxon>
        <taxon>Candidatus Electronema</taxon>
    </lineage>
</organism>
<evidence type="ECO:0000256" key="1">
    <source>
        <dbReference type="SAM" id="Phobius"/>
    </source>
</evidence>
<dbReference type="AlphaFoldDB" id="A0A521G0R7"/>
<reference evidence="2" key="1">
    <citation type="submission" date="2017-07" db="EMBL/GenBank/DDBJ databases">
        <title>The cable genome - Insights into the physiology and evolution of filamentous bacteria capable of sulfide oxidation via long distance electron transfer.</title>
        <authorList>
            <person name="Thorup C."/>
            <person name="Bjerg J.T."/>
            <person name="Schreiber L."/>
            <person name="Nielsen L.P."/>
            <person name="Kjeldsen K.U."/>
            <person name="Boesen T."/>
            <person name="Boggild A."/>
            <person name="Meysman F."/>
            <person name="Geelhoed J."/>
            <person name="Schramm A."/>
        </authorList>
    </citation>
    <scope>NUCLEOTIDE SEQUENCE [LARGE SCALE GENOMIC DNA]</scope>
    <source>
        <strain evidence="2">GS</strain>
    </source>
</reference>
<accession>A0A521G0R7</accession>
<evidence type="ECO:0000313" key="2">
    <source>
        <dbReference type="EMBL" id="TAA74619.1"/>
    </source>
</evidence>
<keyword evidence="1" id="KW-0812">Transmembrane</keyword>
<feature type="transmembrane region" description="Helical" evidence="1">
    <location>
        <begin position="55"/>
        <end position="84"/>
    </location>
</feature>
<keyword evidence="1" id="KW-1133">Transmembrane helix</keyword>
<protein>
    <submittedName>
        <fullName evidence="2">Uncharacterized protein</fullName>
    </submittedName>
</protein>
<evidence type="ECO:0000313" key="3">
    <source>
        <dbReference type="Proteomes" id="UP000316238"/>
    </source>
</evidence>
<sequence>MPRSEAVPWAGLIDIGAITGVSVALLYTAGWSYAYHYFQCFHLGLIGLEIEREYFLLYGFWVCKARWCLATLCLLAAFGLPLLLQRCWQQRPELRSWLRAVAQTGGPIGLLLLFIVFYQLGAWTGQADFAREQRGDFPSYSQVKVWLKDEKDKRGEAWAKGCHRLLLRGKEQLYLFRADGVSERIPTEIVPNSEVAAVRLLPLYQTTDECR</sequence>
<proteinExistence type="predicted"/>
<name>A0A521G0R7_9BACT</name>
<feature type="transmembrane region" description="Helical" evidence="1">
    <location>
        <begin position="12"/>
        <end position="35"/>
    </location>
</feature>